<comment type="caution">
    <text evidence="2">The sequence shown here is derived from an EMBL/GenBank/DDBJ whole genome shotgun (WGS) entry which is preliminary data.</text>
</comment>
<feature type="compositionally biased region" description="Polar residues" evidence="1">
    <location>
        <begin position="63"/>
        <end position="75"/>
    </location>
</feature>
<reference evidence="2 3" key="1">
    <citation type="journal article" date="2023" name="Plants (Basel)">
        <title>Bridging the Gap: Combining Genomics and Transcriptomics Approaches to Understand Stylosanthes scabra, an Orphan Legume from the Brazilian Caatinga.</title>
        <authorList>
            <person name="Ferreira-Neto J.R.C."/>
            <person name="da Silva M.D."/>
            <person name="Binneck E."/>
            <person name="de Melo N.F."/>
            <person name="da Silva R.H."/>
            <person name="de Melo A.L.T.M."/>
            <person name="Pandolfi V."/>
            <person name="Bustamante F.O."/>
            <person name="Brasileiro-Vidal A.C."/>
            <person name="Benko-Iseppon A.M."/>
        </authorList>
    </citation>
    <scope>NUCLEOTIDE SEQUENCE [LARGE SCALE GENOMIC DNA]</scope>
    <source>
        <tissue evidence="2">Leaves</tissue>
    </source>
</reference>
<dbReference type="EMBL" id="JASCZI010062677">
    <property type="protein sequence ID" value="MED6140722.1"/>
    <property type="molecule type" value="Genomic_DNA"/>
</dbReference>
<gene>
    <name evidence="2" type="ORF">PIB30_096210</name>
</gene>
<evidence type="ECO:0000313" key="3">
    <source>
        <dbReference type="Proteomes" id="UP001341840"/>
    </source>
</evidence>
<sequence length="113" mass="12822">MFIARLADHYQVQEYAGDVFYKVREQDMHCLYGDWKGEQPKVHHGRIIRPAQAPMVPPPEQHLPSQQLEPSQSPYHSHLPLSEVHQSLLIAAPRPVRKSGVALQIAPNQCQGN</sequence>
<protein>
    <submittedName>
        <fullName evidence="2">Uncharacterized protein</fullName>
    </submittedName>
</protein>
<feature type="non-terminal residue" evidence="2">
    <location>
        <position position="113"/>
    </location>
</feature>
<keyword evidence="3" id="KW-1185">Reference proteome</keyword>
<proteinExistence type="predicted"/>
<accession>A0ABU6SW87</accession>
<evidence type="ECO:0000256" key="1">
    <source>
        <dbReference type="SAM" id="MobiDB-lite"/>
    </source>
</evidence>
<evidence type="ECO:0000313" key="2">
    <source>
        <dbReference type="EMBL" id="MED6140722.1"/>
    </source>
</evidence>
<dbReference type="Proteomes" id="UP001341840">
    <property type="component" value="Unassembled WGS sequence"/>
</dbReference>
<organism evidence="2 3">
    <name type="scientific">Stylosanthes scabra</name>
    <dbReference type="NCBI Taxonomy" id="79078"/>
    <lineage>
        <taxon>Eukaryota</taxon>
        <taxon>Viridiplantae</taxon>
        <taxon>Streptophyta</taxon>
        <taxon>Embryophyta</taxon>
        <taxon>Tracheophyta</taxon>
        <taxon>Spermatophyta</taxon>
        <taxon>Magnoliopsida</taxon>
        <taxon>eudicotyledons</taxon>
        <taxon>Gunneridae</taxon>
        <taxon>Pentapetalae</taxon>
        <taxon>rosids</taxon>
        <taxon>fabids</taxon>
        <taxon>Fabales</taxon>
        <taxon>Fabaceae</taxon>
        <taxon>Papilionoideae</taxon>
        <taxon>50 kb inversion clade</taxon>
        <taxon>dalbergioids sensu lato</taxon>
        <taxon>Dalbergieae</taxon>
        <taxon>Pterocarpus clade</taxon>
        <taxon>Stylosanthes</taxon>
    </lineage>
</organism>
<name>A0ABU6SW87_9FABA</name>
<feature type="region of interest" description="Disordered" evidence="1">
    <location>
        <begin position="51"/>
        <end position="78"/>
    </location>
</feature>